<dbReference type="GO" id="GO:0006364">
    <property type="term" value="P:rRNA processing"/>
    <property type="evidence" value="ECO:0007669"/>
    <property type="project" value="UniProtKB-KW"/>
</dbReference>
<keyword evidence="6" id="KW-0539">Nucleus</keyword>
<dbReference type="Pfam" id="PF21800">
    <property type="entry name" value="KH_KRR1_2nd"/>
    <property type="match status" value="1"/>
</dbReference>
<evidence type="ECO:0000256" key="9">
    <source>
        <dbReference type="SAM" id="MobiDB-lite"/>
    </source>
</evidence>
<feature type="compositionally biased region" description="Basic and acidic residues" evidence="9">
    <location>
        <begin position="293"/>
        <end position="312"/>
    </location>
</feature>
<feature type="region of interest" description="Disordered" evidence="9">
    <location>
        <begin position="255"/>
        <end position="312"/>
    </location>
</feature>
<feature type="compositionally biased region" description="Basic and acidic residues" evidence="9">
    <location>
        <begin position="270"/>
        <end position="284"/>
    </location>
</feature>
<dbReference type="InterPro" id="IPR036612">
    <property type="entry name" value="KH_dom_type_1_sf"/>
</dbReference>
<dbReference type="InterPro" id="IPR048549">
    <property type="entry name" value="KRR1-like_KH2_euk"/>
</dbReference>
<proteinExistence type="inferred from homology"/>
<feature type="compositionally biased region" description="Basic residues" evidence="9">
    <location>
        <begin position="255"/>
        <end position="269"/>
    </location>
</feature>
<dbReference type="Proteomes" id="UP000591131">
    <property type="component" value="Unassembled WGS sequence"/>
</dbReference>
<dbReference type="InterPro" id="IPR041174">
    <property type="entry name" value="KRR1-like_KH1"/>
</dbReference>
<dbReference type="FunFam" id="3.30.1370.10:FF:000011">
    <property type="entry name" value="KRR1 small subunit processome component"/>
    <property type="match status" value="1"/>
</dbReference>
<dbReference type="Gene3D" id="3.30.1370.10">
    <property type="entry name" value="K Homology domain, type 1"/>
    <property type="match status" value="2"/>
</dbReference>
<sequence>MSSTAADEEQPAAKAATDKQADGEKNKKNKYRRDKPWDHEGIDHWKYESFSKEDNPSGLLEESSFATLFPQYRENYLKQVWPDVKQVLAPFEIKAELNLVEGSMTVRTTRKTWDPYAIIRARDLIKLLARSVPLPQAKKIMEDEMFCDIIKTGGLVRNKEKFVKRRQRLVGPNGSTLKAIELLTQCYVLVQGQTVVAMGTHKGLKQVRRIVEDCFHNIHPVYHVKELMIKKELEKNEDLKDENWDRFLPHFKNRNVQRKKQKKVTKKKSKELFPPEQLPRKEDIQIETGEYFLSKDQKRSNEMSKIRERQKQ</sequence>
<dbReference type="GO" id="GO:0003723">
    <property type="term" value="F:RNA binding"/>
    <property type="evidence" value="ECO:0007669"/>
    <property type="project" value="UniProtKB-KW"/>
</dbReference>
<evidence type="ECO:0000259" key="10">
    <source>
        <dbReference type="Pfam" id="PF17903"/>
    </source>
</evidence>
<accession>A0A7J6KSV2</accession>
<dbReference type="InterPro" id="IPR048550">
    <property type="entry name" value="KRR1-like_KH1_euk"/>
</dbReference>
<evidence type="ECO:0000256" key="2">
    <source>
        <dbReference type="ARBA" id="ARBA00009344"/>
    </source>
</evidence>
<keyword evidence="4" id="KW-0698">rRNA processing</keyword>
<keyword evidence="7" id="KW-0687">Ribonucleoprotein</keyword>
<dbReference type="PANTHER" id="PTHR12581">
    <property type="entry name" value="HIV-1 REV BINDING PROTEIN 2, 3"/>
    <property type="match status" value="1"/>
</dbReference>
<dbReference type="OrthoDB" id="441223at2759"/>
<dbReference type="CDD" id="cd22394">
    <property type="entry name" value="KH-I_KRR1_rpt2"/>
    <property type="match status" value="1"/>
</dbReference>
<feature type="domain" description="KRR1 small subunit processome component first KH" evidence="10">
    <location>
        <begin position="63"/>
        <end position="143"/>
    </location>
</feature>
<organism evidence="12 13">
    <name type="scientific">Perkinsus chesapeaki</name>
    <name type="common">Clam parasite</name>
    <name type="synonym">Perkinsus andrewsi</name>
    <dbReference type="NCBI Taxonomy" id="330153"/>
    <lineage>
        <taxon>Eukaryota</taxon>
        <taxon>Sar</taxon>
        <taxon>Alveolata</taxon>
        <taxon>Perkinsozoa</taxon>
        <taxon>Perkinsea</taxon>
        <taxon>Perkinsida</taxon>
        <taxon>Perkinsidae</taxon>
        <taxon>Perkinsus</taxon>
    </lineage>
</organism>
<comment type="subcellular location">
    <subcellularLocation>
        <location evidence="1">Nucleus</location>
        <location evidence="1">Nucleolus</location>
    </subcellularLocation>
</comment>
<keyword evidence="5" id="KW-0694">RNA-binding</keyword>
<reference evidence="12 13" key="1">
    <citation type="submission" date="2020-04" db="EMBL/GenBank/DDBJ databases">
        <title>Perkinsus chesapeaki whole genome sequence.</title>
        <authorList>
            <person name="Bogema D.R."/>
        </authorList>
    </citation>
    <scope>NUCLEOTIDE SEQUENCE [LARGE SCALE GENOMIC DNA]</scope>
    <source>
        <strain evidence="12">ATCC PRA-425</strain>
    </source>
</reference>
<evidence type="ECO:0000256" key="3">
    <source>
        <dbReference type="ARBA" id="ARBA00022517"/>
    </source>
</evidence>
<keyword evidence="13" id="KW-1185">Reference proteome</keyword>
<dbReference type="InterPro" id="IPR048548">
    <property type="entry name" value="KRR1-like_KH2"/>
</dbReference>
<dbReference type="Pfam" id="PF17903">
    <property type="entry name" value="KH_KRR1_1st"/>
    <property type="match status" value="1"/>
</dbReference>
<evidence type="ECO:0000256" key="1">
    <source>
        <dbReference type="ARBA" id="ARBA00004604"/>
    </source>
</evidence>
<evidence type="ECO:0000256" key="6">
    <source>
        <dbReference type="ARBA" id="ARBA00023242"/>
    </source>
</evidence>
<evidence type="ECO:0000256" key="5">
    <source>
        <dbReference type="ARBA" id="ARBA00022884"/>
    </source>
</evidence>
<feature type="domain" description="KRR1 small subunit processome component second KH" evidence="11">
    <location>
        <begin position="145"/>
        <end position="235"/>
    </location>
</feature>
<dbReference type="PIRSF" id="PIRSF006515">
    <property type="entry name" value="KRR1"/>
    <property type="match status" value="1"/>
</dbReference>
<evidence type="ECO:0000313" key="13">
    <source>
        <dbReference type="Proteomes" id="UP000591131"/>
    </source>
</evidence>
<gene>
    <name evidence="12" type="primary">KRR1_2</name>
    <name evidence="12" type="ORF">FOL47_001811</name>
</gene>
<feature type="region of interest" description="Disordered" evidence="9">
    <location>
        <begin position="1"/>
        <end position="37"/>
    </location>
</feature>
<evidence type="ECO:0000256" key="7">
    <source>
        <dbReference type="ARBA" id="ARBA00023274"/>
    </source>
</evidence>
<dbReference type="FunFam" id="3.30.1370.10:FF:000014">
    <property type="entry name" value="KRR1 small subunit processome component"/>
    <property type="match status" value="1"/>
</dbReference>
<dbReference type="SUPFAM" id="SSF54791">
    <property type="entry name" value="Eukaryotic type KH-domain (KH-domain type I)"/>
    <property type="match status" value="1"/>
</dbReference>
<dbReference type="GO" id="GO:0032040">
    <property type="term" value="C:small-subunit processome"/>
    <property type="evidence" value="ECO:0007669"/>
    <property type="project" value="TreeGrafter"/>
</dbReference>
<feature type="compositionally biased region" description="Acidic residues" evidence="9">
    <location>
        <begin position="1"/>
        <end position="10"/>
    </location>
</feature>
<feature type="non-terminal residue" evidence="12">
    <location>
        <position position="312"/>
    </location>
</feature>
<name>A0A7J6KSV2_PERCH</name>
<keyword evidence="3" id="KW-0690">Ribosome biogenesis</keyword>
<dbReference type="PANTHER" id="PTHR12581:SF0">
    <property type="entry name" value="KRR1 SMALL SUBUNIT PROCESSOME COMPONENT HOMOLOG"/>
    <property type="match status" value="1"/>
</dbReference>
<dbReference type="AlphaFoldDB" id="A0A7J6KSV2"/>
<evidence type="ECO:0000256" key="8">
    <source>
        <dbReference type="ARBA" id="ARBA00032993"/>
    </source>
</evidence>
<dbReference type="EMBL" id="JAAPAO010001454">
    <property type="protein sequence ID" value="KAF4649689.1"/>
    <property type="molecule type" value="Genomic_DNA"/>
</dbReference>
<evidence type="ECO:0000313" key="12">
    <source>
        <dbReference type="EMBL" id="KAF4649689.1"/>
    </source>
</evidence>
<evidence type="ECO:0000259" key="11">
    <source>
        <dbReference type="Pfam" id="PF21800"/>
    </source>
</evidence>
<feature type="compositionally biased region" description="Basic and acidic residues" evidence="9">
    <location>
        <begin position="16"/>
        <end position="26"/>
    </location>
</feature>
<comment type="similarity">
    <text evidence="2">Belongs to the KRR1 family.</text>
</comment>
<comment type="caution">
    <text evidence="12">The sequence shown here is derived from an EMBL/GenBank/DDBJ whole genome shotgun (WGS) entry which is preliminary data.</text>
</comment>
<protein>
    <recommendedName>
        <fullName evidence="8">KRR-R motif-containing protein 1</fullName>
    </recommendedName>
</protein>
<evidence type="ECO:0000256" key="4">
    <source>
        <dbReference type="ARBA" id="ARBA00022552"/>
    </source>
</evidence>
<dbReference type="CDD" id="cd22393">
    <property type="entry name" value="KH-I_KRR1_rpt1"/>
    <property type="match status" value="1"/>
</dbReference>
<dbReference type="InterPro" id="IPR024166">
    <property type="entry name" value="rRNA_assembly_KRR1"/>
</dbReference>